<dbReference type="GO" id="GO:0097367">
    <property type="term" value="F:carbohydrate derivative binding"/>
    <property type="evidence" value="ECO:0007669"/>
    <property type="project" value="InterPro"/>
</dbReference>
<dbReference type="InterPro" id="IPR009057">
    <property type="entry name" value="Homeodomain-like_sf"/>
</dbReference>
<evidence type="ECO:0000256" key="2">
    <source>
        <dbReference type="ARBA" id="ARBA00023125"/>
    </source>
</evidence>
<dbReference type="SUPFAM" id="SSF53697">
    <property type="entry name" value="SIS domain"/>
    <property type="match status" value="1"/>
</dbReference>
<keyword evidence="2" id="KW-0238">DNA-binding</keyword>
<dbReference type="GO" id="GO:0003677">
    <property type="term" value="F:DNA binding"/>
    <property type="evidence" value="ECO:0007669"/>
    <property type="project" value="UniProtKB-KW"/>
</dbReference>
<dbReference type="Pfam" id="PF01380">
    <property type="entry name" value="SIS"/>
    <property type="match status" value="1"/>
</dbReference>
<dbReference type="Pfam" id="PF01418">
    <property type="entry name" value="HTH_6"/>
    <property type="match status" value="1"/>
</dbReference>
<keyword evidence="7" id="KW-1185">Reference proteome</keyword>
<evidence type="ECO:0000259" key="5">
    <source>
        <dbReference type="PROSITE" id="PS51464"/>
    </source>
</evidence>
<dbReference type="SUPFAM" id="SSF46689">
    <property type="entry name" value="Homeodomain-like"/>
    <property type="match status" value="1"/>
</dbReference>
<evidence type="ECO:0000256" key="3">
    <source>
        <dbReference type="ARBA" id="ARBA00023163"/>
    </source>
</evidence>
<evidence type="ECO:0000256" key="1">
    <source>
        <dbReference type="ARBA" id="ARBA00023015"/>
    </source>
</evidence>
<dbReference type="InterPro" id="IPR036388">
    <property type="entry name" value="WH-like_DNA-bd_sf"/>
</dbReference>
<dbReference type="PANTHER" id="PTHR30514:SF1">
    <property type="entry name" value="HTH-TYPE TRANSCRIPTIONAL REGULATOR HEXR-RELATED"/>
    <property type="match status" value="1"/>
</dbReference>
<evidence type="ECO:0000259" key="4">
    <source>
        <dbReference type="PROSITE" id="PS51071"/>
    </source>
</evidence>
<evidence type="ECO:0000313" key="6">
    <source>
        <dbReference type="EMBL" id="SNB77688.1"/>
    </source>
</evidence>
<dbReference type="InterPro" id="IPR047640">
    <property type="entry name" value="RpiR-like"/>
</dbReference>
<dbReference type="Gene3D" id="1.10.10.10">
    <property type="entry name" value="Winged helix-like DNA-binding domain superfamily/Winged helix DNA-binding domain"/>
    <property type="match status" value="1"/>
</dbReference>
<feature type="domain" description="SIS" evidence="5">
    <location>
        <begin position="136"/>
        <end position="279"/>
    </location>
</feature>
<dbReference type="GO" id="GO:0003700">
    <property type="term" value="F:DNA-binding transcription factor activity"/>
    <property type="evidence" value="ECO:0007669"/>
    <property type="project" value="InterPro"/>
</dbReference>
<dbReference type="CDD" id="cd05013">
    <property type="entry name" value="SIS_RpiR"/>
    <property type="match status" value="1"/>
</dbReference>
<dbReference type="InterPro" id="IPR035472">
    <property type="entry name" value="RpiR-like_SIS"/>
</dbReference>
<gene>
    <name evidence="6" type="ORF">SAMN07250955_11717</name>
</gene>
<evidence type="ECO:0000313" key="7">
    <source>
        <dbReference type="Proteomes" id="UP000197065"/>
    </source>
</evidence>
<dbReference type="EMBL" id="FYEH01000017">
    <property type="protein sequence ID" value="SNB77688.1"/>
    <property type="molecule type" value="Genomic_DNA"/>
</dbReference>
<keyword evidence="3" id="KW-0804">Transcription</keyword>
<accession>A0A212RY26</accession>
<keyword evidence="1" id="KW-0805">Transcription regulation</keyword>
<proteinExistence type="predicted"/>
<organism evidence="6 7">
    <name type="scientific">Arboricoccus pini</name>
    <dbReference type="NCBI Taxonomy" id="1963835"/>
    <lineage>
        <taxon>Bacteria</taxon>
        <taxon>Pseudomonadati</taxon>
        <taxon>Pseudomonadota</taxon>
        <taxon>Alphaproteobacteria</taxon>
        <taxon>Geminicoccales</taxon>
        <taxon>Geminicoccaceae</taxon>
        <taxon>Arboricoccus</taxon>
    </lineage>
</organism>
<protein>
    <submittedName>
        <fullName evidence="6">Transcriptional regulator, RpiR family</fullName>
    </submittedName>
</protein>
<dbReference type="PROSITE" id="PS51071">
    <property type="entry name" value="HTH_RPIR"/>
    <property type="match status" value="1"/>
</dbReference>
<feature type="domain" description="HTH rpiR-type" evidence="4">
    <location>
        <begin position="19"/>
        <end position="95"/>
    </location>
</feature>
<sequence length="306" mass="33849">MRHNEIDGLEASEPTRAGDDIIGRILKVETSLSKAHRKIAEAILREPQAFAARPIEELVPWLGISAPTITRFARLLGCDGLRDLKLKIMGSMRVGLRYFEPLDQHPEQPEDIALRVAMRAQNAIVAAQRSIDLAMLERAIDVAIGCRILYAFGGGGVSSWLVEEVQNRLFRLGIHVIPNADHQMQMMLAATMNEQDLLLCCSLTGNNQELVRAARIAAGYGARTLAFTAPRTPLAAAVQMPLTIELTDDGDVLGPTSMRYGFLAAIDMLAYGCAVRRRPAAQEQLRRIKQQFITYRDEDDSQPVCD</sequence>
<dbReference type="PANTHER" id="PTHR30514">
    <property type="entry name" value="GLUCOKINASE"/>
    <property type="match status" value="1"/>
</dbReference>
<dbReference type="Gene3D" id="3.40.50.10490">
    <property type="entry name" value="Glucose-6-phosphate isomerase like protein, domain 1"/>
    <property type="match status" value="1"/>
</dbReference>
<dbReference type="AlphaFoldDB" id="A0A212RY26"/>
<dbReference type="InterPro" id="IPR000281">
    <property type="entry name" value="HTH_RpiR"/>
</dbReference>
<dbReference type="PROSITE" id="PS51464">
    <property type="entry name" value="SIS"/>
    <property type="match status" value="1"/>
</dbReference>
<dbReference type="RefSeq" id="WP_088562765.1">
    <property type="nucleotide sequence ID" value="NZ_FYEH01000017.1"/>
</dbReference>
<dbReference type="InterPro" id="IPR001347">
    <property type="entry name" value="SIS_dom"/>
</dbReference>
<dbReference type="InterPro" id="IPR046348">
    <property type="entry name" value="SIS_dom_sf"/>
</dbReference>
<name>A0A212RY26_9PROT</name>
<dbReference type="OrthoDB" id="8582409at2"/>
<dbReference type="GO" id="GO:1901135">
    <property type="term" value="P:carbohydrate derivative metabolic process"/>
    <property type="evidence" value="ECO:0007669"/>
    <property type="project" value="InterPro"/>
</dbReference>
<dbReference type="Proteomes" id="UP000197065">
    <property type="component" value="Unassembled WGS sequence"/>
</dbReference>
<reference evidence="6 7" key="1">
    <citation type="submission" date="2017-06" db="EMBL/GenBank/DDBJ databases">
        <authorList>
            <person name="Kim H.J."/>
            <person name="Triplett B.A."/>
        </authorList>
    </citation>
    <scope>NUCLEOTIDE SEQUENCE [LARGE SCALE GENOMIC DNA]</scope>
    <source>
        <strain evidence="6 7">B29T1</strain>
    </source>
</reference>